<reference evidence="2 3" key="1">
    <citation type="submission" date="2016-09" db="EMBL/GenBank/DDBJ databases">
        <title>The complete genome sequences of Rhizobium gallicum, symbiovars gallicum and phaseoli, symbionts associated to common bean (Phaseolus vulgaris).</title>
        <authorList>
            <person name="Bustos P."/>
            <person name="Santamaria R.I."/>
            <person name="Perez-Carrascal O.M."/>
            <person name="Juarez S."/>
            <person name="Lozano L."/>
            <person name="Martinez-Flores I."/>
            <person name="Martinez-Romero E."/>
            <person name="Cevallos M."/>
            <person name="Romero D."/>
            <person name="Davila G."/>
            <person name="Gonzalez V."/>
        </authorList>
    </citation>
    <scope>NUCLEOTIDE SEQUENCE [LARGE SCALE GENOMIC DNA]</scope>
    <source>
        <strain evidence="2 3">8C-3</strain>
        <plasmid evidence="3">Plasmid prsp8c3a</plasmid>
    </source>
</reference>
<proteinExistence type="predicted"/>
<dbReference type="EMBL" id="CP017242">
    <property type="protein sequence ID" value="APO77058.1"/>
    <property type="molecule type" value="Genomic_DNA"/>
</dbReference>
<feature type="compositionally biased region" description="Polar residues" evidence="1">
    <location>
        <begin position="41"/>
        <end position="52"/>
    </location>
</feature>
<protein>
    <submittedName>
        <fullName evidence="2">Uncharacterized protein</fullName>
    </submittedName>
</protein>
<name>A0A1L5PA65_RHIET</name>
<accession>A0A1L5PA65</accession>
<evidence type="ECO:0000256" key="1">
    <source>
        <dbReference type="SAM" id="MobiDB-lite"/>
    </source>
</evidence>
<sequence length="69" mass="7371">MIPDDLNLRAQHRYALSPDATMVNVDGGFLPSETSGGGGTDAQNTRDACSPIETSRNALQKVAVRNKKI</sequence>
<evidence type="ECO:0000313" key="3">
    <source>
        <dbReference type="Proteomes" id="UP000185109"/>
    </source>
</evidence>
<feature type="region of interest" description="Disordered" evidence="1">
    <location>
        <begin position="29"/>
        <end position="52"/>
    </location>
</feature>
<evidence type="ECO:0000313" key="2">
    <source>
        <dbReference type="EMBL" id="APO77058.1"/>
    </source>
</evidence>
<geneLocation type="plasmid" evidence="3">
    <name>prsp8c3a</name>
</geneLocation>
<keyword evidence="2" id="KW-0614">Plasmid</keyword>
<organism evidence="2 3">
    <name type="scientific">Rhizobium etli 8C-3</name>
    <dbReference type="NCBI Taxonomy" id="538025"/>
    <lineage>
        <taxon>Bacteria</taxon>
        <taxon>Pseudomonadati</taxon>
        <taxon>Pseudomonadota</taxon>
        <taxon>Alphaproteobacteria</taxon>
        <taxon>Hyphomicrobiales</taxon>
        <taxon>Rhizobiaceae</taxon>
        <taxon>Rhizobium/Agrobacterium group</taxon>
        <taxon>Rhizobium</taxon>
    </lineage>
</organism>
<gene>
    <name evidence="2" type="ORF">AM571_PA00172</name>
</gene>
<dbReference type="Proteomes" id="UP000185109">
    <property type="component" value="Plasmid pRsp8C3a"/>
</dbReference>
<dbReference type="AlphaFoldDB" id="A0A1L5PA65"/>